<keyword evidence="2" id="KW-1185">Reference proteome</keyword>
<dbReference type="HOGENOM" id="CLU_2175411_0_0_1"/>
<dbReference type="Gramene" id="EFJ22604">
    <property type="protein sequence ID" value="EFJ22604"/>
    <property type="gene ID" value="SELMODRAFT_416241"/>
</dbReference>
<evidence type="ECO:0000313" key="2">
    <source>
        <dbReference type="Proteomes" id="UP000001514"/>
    </source>
</evidence>
<proteinExistence type="predicted"/>
<dbReference type="KEGG" id="smo:SELMODRAFT_416241"/>
<dbReference type="Proteomes" id="UP000001514">
    <property type="component" value="Unassembled WGS sequence"/>
</dbReference>
<protein>
    <submittedName>
        <fullName evidence="1">Uncharacterized protein</fullName>
    </submittedName>
</protein>
<evidence type="ECO:0000313" key="1">
    <source>
        <dbReference type="EMBL" id="EFJ22604.1"/>
    </source>
</evidence>
<dbReference type="EMBL" id="GL377595">
    <property type="protein sequence ID" value="EFJ22604.1"/>
    <property type="molecule type" value="Genomic_DNA"/>
</dbReference>
<gene>
    <name evidence="1" type="ORF">SELMODRAFT_416241</name>
</gene>
<dbReference type="InParanoid" id="D8RYN4"/>
<dbReference type="AlphaFoldDB" id="D8RYN4"/>
<organism evidence="2">
    <name type="scientific">Selaginella moellendorffii</name>
    <name type="common">Spikemoss</name>
    <dbReference type="NCBI Taxonomy" id="88036"/>
    <lineage>
        <taxon>Eukaryota</taxon>
        <taxon>Viridiplantae</taxon>
        <taxon>Streptophyta</taxon>
        <taxon>Embryophyta</taxon>
        <taxon>Tracheophyta</taxon>
        <taxon>Lycopodiopsida</taxon>
        <taxon>Selaginellales</taxon>
        <taxon>Selaginellaceae</taxon>
        <taxon>Selaginella</taxon>
    </lineage>
</organism>
<sequence>METWPCDLLIQSGESGYRLKLVSGKLWSRSTEITRPSAEAELAAAQGRGADASATLSTATRPVCALSLSFHHDTGHYDNEHEQEESTARCHCSKFKCQKTDASLVIKLWQ</sequence>
<accession>D8RYN4</accession>
<reference evidence="1 2" key="1">
    <citation type="journal article" date="2011" name="Science">
        <title>The Selaginella genome identifies genetic changes associated with the evolution of vascular plants.</title>
        <authorList>
            <person name="Banks J.A."/>
            <person name="Nishiyama T."/>
            <person name="Hasebe M."/>
            <person name="Bowman J.L."/>
            <person name="Gribskov M."/>
            <person name="dePamphilis C."/>
            <person name="Albert V.A."/>
            <person name="Aono N."/>
            <person name="Aoyama T."/>
            <person name="Ambrose B.A."/>
            <person name="Ashton N.W."/>
            <person name="Axtell M.J."/>
            <person name="Barker E."/>
            <person name="Barker M.S."/>
            <person name="Bennetzen J.L."/>
            <person name="Bonawitz N.D."/>
            <person name="Chapple C."/>
            <person name="Cheng C."/>
            <person name="Correa L.G."/>
            <person name="Dacre M."/>
            <person name="DeBarry J."/>
            <person name="Dreyer I."/>
            <person name="Elias M."/>
            <person name="Engstrom E.M."/>
            <person name="Estelle M."/>
            <person name="Feng L."/>
            <person name="Finet C."/>
            <person name="Floyd S.K."/>
            <person name="Frommer W.B."/>
            <person name="Fujita T."/>
            <person name="Gramzow L."/>
            <person name="Gutensohn M."/>
            <person name="Harholt J."/>
            <person name="Hattori M."/>
            <person name="Heyl A."/>
            <person name="Hirai T."/>
            <person name="Hiwatashi Y."/>
            <person name="Ishikawa M."/>
            <person name="Iwata M."/>
            <person name="Karol K.G."/>
            <person name="Koehler B."/>
            <person name="Kolukisaoglu U."/>
            <person name="Kubo M."/>
            <person name="Kurata T."/>
            <person name="Lalonde S."/>
            <person name="Li K."/>
            <person name="Li Y."/>
            <person name="Litt A."/>
            <person name="Lyons E."/>
            <person name="Manning G."/>
            <person name="Maruyama T."/>
            <person name="Michael T.P."/>
            <person name="Mikami K."/>
            <person name="Miyazaki S."/>
            <person name="Morinaga S."/>
            <person name="Murata T."/>
            <person name="Mueller-Roeber B."/>
            <person name="Nelson D.R."/>
            <person name="Obara M."/>
            <person name="Oguri Y."/>
            <person name="Olmstead R.G."/>
            <person name="Onodera N."/>
            <person name="Petersen B.L."/>
            <person name="Pils B."/>
            <person name="Prigge M."/>
            <person name="Rensing S.A."/>
            <person name="Riano-Pachon D.M."/>
            <person name="Roberts A.W."/>
            <person name="Sato Y."/>
            <person name="Scheller H.V."/>
            <person name="Schulz B."/>
            <person name="Schulz C."/>
            <person name="Shakirov E.V."/>
            <person name="Shibagaki N."/>
            <person name="Shinohara N."/>
            <person name="Shippen D.E."/>
            <person name="Soerensen I."/>
            <person name="Sotooka R."/>
            <person name="Sugimoto N."/>
            <person name="Sugita M."/>
            <person name="Sumikawa N."/>
            <person name="Tanurdzic M."/>
            <person name="Theissen G."/>
            <person name="Ulvskov P."/>
            <person name="Wakazuki S."/>
            <person name="Weng J.K."/>
            <person name="Willats W.W."/>
            <person name="Wipf D."/>
            <person name="Wolf P.G."/>
            <person name="Yang L."/>
            <person name="Zimmer A.D."/>
            <person name="Zhu Q."/>
            <person name="Mitros T."/>
            <person name="Hellsten U."/>
            <person name="Loque D."/>
            <person name="Otillar R."/>
            <person name="Salamov A."/>
            <person name="Schmutz J."/>
            <person name="Shapiro H."/>
            <person name="Lindquist E."/>
            <person name="Lucas S."/>
            <person name="Rokhsar D."/>
            <person name="Grigoriev I.V."/>
        </authorList>
    </citation>
    <scope>NUCLEOTIDE SEQUENCE [LARGE SCALE GENOMIC DNA]</scope>
</reference>
<name>D8RYN4_SELML</name>